<evidence type="ECO:0000256" key="2">
    <source>
        <dbReference type="ARBA" id="ARBA00022840"/>
    </source>
</evidence>
<dbReference type="GO" id="GO:0003677">
    <property type="term" value="F:DNA binding"/>
    <property type="evidence" value="ECO:0007669"/>
    <property type="project" value="UniProtKB-KW"/>
</dbReference>
<dbReference type="GO" id="GO:0005524">
    <property type="term" value="F:ATP binding"/>
    <property type="evidence" value="ECO:0007669"/>
    <property type="project" value="UniProtKB-KW"/>
</dbReference>
<accession>A0AAU7QE56</accession>
<dbReference type="EMBL" id="CP157947">
    <property type="protein sequence ID" value="XBS71370.1"/>
    <property type="molecule type" value="Genomic_DNA"/>
</dbReference>
<dbReference type="InterPro" id="IPR030828">
    <property type="entry name" value="HTH_TyrR"/>
</dbReference>
<dbReference type="InterPro" id="IPR002078">
    <property type="entry name" value="Sigma_54_int"/>
</dbReference>
<dbReference type="InterPro" id="IPR009057">
    <property type="entry name" value="Homeodomain-like_sf"/>
</dbReference>
<dbReference type="InterPro" id="IPR025944">
    <property type="entry name" value="Sigma_54_int_dom_CS"/>
</dbReference>
<keyword evidence="1" id="KW-0547">Nucleotide-binding</keyword>
<dbReference type="PROSITE" id="PS50045">
    <property type="entry name" value="SIGMA54_INTERACT_4"/>
    <property type="match status" value="1"/>
</dbReference>
<dbReference type="AlphaFoldDB" id="A0AAU7QE56"/>
<dbReference type="PANTHER" id="PTHR32071:SF57">
    <property type="entry name" value="C4-DICARBOXYLATE TRANSPORT TRANSCRIPTIONAL REGULATORY PROTEIN DCTD"/>
    <property type="match status" value="1"/>
</dbReference>
<dbReference type="Pfam" id="PF25601">
    <property type="entry name" value="AAA_lid_14"/>
    <property type="match status" value="1"/>
</dbReference>
<dbReference type="PROSITE" id="PS00688">
    <property type="entry name" value="SIGMA54_INTERACT_3"/>
    <property type="match status" value="1"/>
</dbReference>
<feature type="domain" description="Sigma-54 factor interaction" evidence="3">
    <location>
        <begin position="1"/>
        <end position="23"/>
    </location>
</feature>
<evidence type="ECO:0000259" key="3">
    <source>
        <dbReference type="PROSITE" id="PS50045"/>
    </source>
</evidence>
<evidence type="ECO:0000256" key="1">
    <source>
        <dbReference type="ARBA" id="ARBA00022741"/>
    </source>
</evidence>
<dbReference type="Gene3D" id="1.10.8.60">
    <property type="match status" value="1"/>
</dbReference>
<name>A0AAU7QE56_9GAMM</name>
<keyword evidence="2" id="KW-0067">ATP-binding</keyword>
<dbReference type="SUPFAM" id="SSF46689">
    <property type="entry name" value="Homeodomain-like"/>
    <property type="match status" value="1"/>
</dbReference>
<dbReference type="PANTHER" id="PTHR32071">
    <property type="entry name" value="TRANSCRIPTIONAL REGULATORY PROTEIN"/>
    <property type="match status" value="1"/>
</dbReference>
<proteinExistence type="predicted"/>
<sequence>MLVNYSWPGNIRELENIIEYLYICSEENFITDDILLPLLRQNQNLAYATRNHDDLNRFCAEQLEANALLPDILSRVEKAVLSLAVEKYKTTYHIATALGVSQPTIARKLQSLGMGRRRSSLDTEKICYQE</sequence>
<protein>
    <recommendedName>
        <fullName evidence="3">Sigma-54 factor interaction domain-containing protein</fullName>
    </recommendedName>
</protein>
<dbReference type="GO" id="GO:0006355">
    <property type="term" value="P:regulation of DNA-templated transcription"/>
    <property type="evidence" value="ECO:0007669"/>
    <property type="project" value="InterPro"/>
</dbReference>
<reference evidence="4" key="1">
    <citation type="submission" date="2024-06" db="EMBL/GenBank/DDBJ databases">
        <authorList>
            <person name="Coelho C."/>
            <person name="Bento M."/>
            <person name="Garcia E."/>
            <person name="Camelo A."/>
            <person name="Brandao I."/>
            <person name="Espirito Santo C."/>
            <person name="Trovao J."/>
            <person name="Verissimo A."/>
            <person name="Costa J."/>
            <person name="Tiago I."/>
        </authorList>
    </citation>
    <scope>NUCLEOTIDE SEQUENCE</scope>
    <source>
        <strain evidence="4">KWT182</strain>
    </source>
</reference>
<evidence type="ECO:0000313" key="4">
    <source>
        <dbReference type="EMBL" id="XBS71370.1"/>
    </source>
</evidence>
<organism evidence="4">
    <name type="scientific">Acerihabitans sp. KWT182</name>
    <dbReference type="NCBI Taxonomy" id="3157919"/>
    <lineage>
        <taxon>Bacteria</taxon>
        <taxon>Pseudomonadati</taxon>
        <taxon>Pseudomonadota</taxon>
        <taxon>Gammaproteobacteria</taxon>
        <taxon>Enterobacterales</taxon>
        <taxon>Pectobacteriaceae</taxon>
        <taxon>Acerihabitans</taxon>
    </lineage>
</organism>
<dbReference type="Gene3D" id="1.10.10.60">
    <property type="entry name" value="Homeodomain-like"/>
    <property type="match status" value="1"/>
</dbReference>
<dbReference type="InterPro" id="IPR058031">
    <property type="entry name" value="AAA_lid_NorR"/>
</dbReference>
<gene>
    <name evidence="4" type="ORF">ABK905_10770</name>
</gene>
<dbReference type="Pfam" id="PF18024">
    <property type="entry name" value="HTH_50"/>
    <property type="match status" value="1"/>
</dbReference>